<dbReference type="SUPFAM" id="SSF103473">
    <property type="entry name" value="MFS general substrate transporter"/>
    <property type="match status" value="1"/>
</dbReference>
<comment type="subcellular location">
    <subcellularLocation>
        <location evidence="1">Cell membrane</location>
        <topology evidence="1">Multi-pass membrane protein</topology>
    </subcellularLocation>
</comment>
<keyword evidence="4 8" id="KW-0812">Transmembrane</keyword>
<dbReference type="AlphaFoldDB" id="A0A372JBP9"/>
<evidence type="ECO:0000256" key="8">
    <source>
        <dbReference type="SAM" id="Phobius"/>
    </source>
</evidence>
<feature type="transmembrane region" description="Helical" evidence="8">
    <location>
        <begin position="109"/>
        <end position="128"/>
    </location>
</feature>
<dbReference type="InterPro" id="IPR020846">
    <property type="entry name" value="MFS_dom"/>
</dbReference>
<evidence type="ECO:0000256" key="1">
    <source>
        <dbReference type="ARBA" id="ARBA00004651"/>
    </source>
</evidence>
<feature type="transmembrane region" description="Helical" evidence="8">
    <location>
        <begin position="403"/>
        <end position="421"/>
    </location>
</feature>
<dbReference type="OrthoDB" id="7375466at2"/>
<dbReference type="InterPro" id="IPR036259">
    <property type="entry name" value="MFS_trans_sf"/>
</dbReference>
<dbReference type="PRINTS" id="PR01036">
    <property type="entry name" value="TCRTETB"/>
</dbReference>
<accession>A0A372JBP9</accession>
<dbReference type="PROSITE" id="PS50850">
    <property type="entry name" value="MFS"/>
    <property type="match status" value="1"/>
</dbReference>
<evidence type="ECO:0000256" key="2">
    <source>
        <dbReference type="ARBA" id="ARBA00022448"/>
    </source>
</evidence>
<dbReference type="GO" id="GO:0005886">
    <property type="term" value="C:plasma membrane"/>
    <property type="evidence" value="ECO:0007669"/>
    <property type="project" value="UniProtKB-SubCell"/>
</dbReference>
<dbReference type="Gene3D" id="1.20.1250.20">
    <property type="entry name" value="MFS general substrate transporter like domains"/>
    <property type="match status" value="1"/>
</dbReference>
<feature type="transmembrane region" description="Helical" evidence="8">
    <location>
        <begin position="433"/>
        <end position="454"/>
    </location>
</feature>
<dbReference type="PANTHER" id="PTHR42718:SF46">
    <property type="entry name" value="BLR6921 PROTEIN"/>
    <property type="match status" value="1"/>
</dbReference>
<gene>
    <name evidence="10" type="ORF">DZF91_32815</name>
</gene>
<feature type="transmembrane region" description="Helical" evidence="8">
    <location>
        <begin position="295"/>
        <end position="317"/>
    </location>
</feature>
<name>A0A372JBP9_9ACTN</name>
<organism evidence="10 11">
    <name type="scientific">Actinomadura logoneensis</name>
    <dbReference type="NCBI Taxonomy" id="2293572"/>
    <lineage>
        <taxon>Bacteria</taxon>
        <taxon>Bacillati</taxon>
        <taxon>Actinomycetota</taxon>
        <taxon>Actinomycetes</taxon>
        <taxon>Streptosporangiales</taxon>
        <taxon>Thermomonosporaceae</taxon>
        <taxon>Actinomadura</taxon>
    </lineage>
</organism>
<keyword evidence="5 8" id="KW-1133">Transmembrane helix</keyword>
<dbReference type="Pfam" id="PF07690">
    <property type="entry name" value="MFS_1"/>
    <property type="match status" value="1"/>
</dbReference>
<feature type="transmembrane region" description="Helical" evidence="8">
    <location>
        <begin position="169"/>
        <end position="187"/>
    </location>
</feature>
<feature type="transmembrane region" description="Helical" evidence="8">
    <location>
        <begin position="504"/>
        <end position="522"/>
    </location>
</feature>
<feature type="region of interest" description="Disordered" evidence="7">
    <location>
        <begin position="31"/>
        <end position="66"/>
    </location>
</feature>
<evidence type="ECO:0000256" key="5">
    <source>
        <dbReference type="ARBA" id="ARBA00022989"/>
    </source>
</evidence>
<proteinExistence type="predicted"/>
<feature type="transmembrane region" description="Helical" evidence="8">
    <location>
        <begin position="140"/>
        <end position="163"/>
    </location>
</feature>
<keyword evidence="2" id="KW-0813">Transport</keyword>
<feature type="compositionally biased region" description="Basic and acidic residues" evidence="7">
    <location>
        <begin position="40"/>
        <end position="50"/>
    </location>
</feature>
<evidence type="ECO:0000256" key="7">
    <source>
        <dbReference type="SAM" id="MobiDB-lite"/>
    </source>
</evidence>
<feature type="transmembrane region" description="Helical" evidence="8">
    <location>
        <begin position="199"/>
        <end position="220"/>
    </location>
</feature>
<dbReference type="Proteomes" id="UP000261811">
    <property type="component" value="Unassembled WGS sequence"/>
</dbReference>
<keyword evidence="11" id="KW-1185">Reference proteome</keyword>
<evidence type="ECO:0000313" key="10">
    <source>
        <dbReference type="EMBL" id="RFU37445.1"/>
    </source>
</evidence>
<feature type="transmembrane region" description="Helical" evidence="8">
    <location>
        <begin position="75"/>
        <end position="97"/>
    </location>
</feature>
<sequence>MLDLAPEGSTLSRTALFGLLSVPFLRRSPVAHPHASHPAHSPDPDPEHSPHPHPAGRHGDAPPGAAPDPRRWRALALLSAAQFMLVLDVTVINVALPDVGADLHLGRTALTWAVTAYTLFFGGLMTLGGRLADAFGRRRVLLTGLAVFTFASLATGLAQNAALLLGGRVAQGIGAALLSPAALAAVTTGFHGGERNRALGVWASLGGIGFAAGVLLGGALTAGPGWRWVFFVNVPVGLALLAALPRTLPAPRHAASHATEPGAASRALDPLGALTVTAATGSFIYGMVHAGDAGWTAPGTLLPLAAAALLYGAFAVVERTVRNPLVNVRMLARRPVVAGSLLMLVASGLLISMFFLGSLYLQHLRGLGALRTGLLFLPAAFATGVGAHLAARLVGTVGTRPVAFGGLALVAVGTGLLTVLPESGGVALRLLPGLTIAAAGVGPVFVTATTSALAHVAPAEAGLASGVVNTFHELGAAVGVALASTIAAFGIADVPSVSGFTRAYTVFAIVAGVAAVLSLWLVPPGKPQMTGGPHAH</sequence>
<dbReference type="InterPro" id="IPR005829">
    <property type="entry name" value="Sugar_transporter_CS"/>
</dbReference>
<reference evidence="10 11" key="1">
    <citation type="submission" date="2018-08" db="EMBL/GenBank/DDBJ databases">
        <title>Actinomadura jelena sp. nov., a novel Actinomycete isolated from soil in Chad.</title>
        <authorList>
            <person name="Shi L."/>
        </authorList>
    </citation>
    <scope>NUCLEOTIDE SEQUENCE [LARGE SCALE GENOMIC DNA]</scope>
    <source>
        <strain evidence="10 11">NEAU-G17</strain>
    </source>
</reference>
<evidence type="ECO:0000256" key="3">
    <source>
        <dbReference type="ARBA" id="ARBA00022475"/>
    </source>
</evidence>
<feature type="domain" description="Major facilitator superfamily (MFS) profile" evidence="9">
    <location>
        <begin position="74"/>
        <end position="526"/>
    </location>
</feature>
<feature type="transmembrane region" description="Helical" evidence="8">
    <location>
        <begin position="373"/>
        <end position="391"/>
    </location>
</feature>
<keyword evidence="6 8" id="KW-0472">Membrane</keyword>
<evidence type="ECO:0000256" key="6">
    <source>
        <dbReference type="ARBA" id="ARBA00023136"/>
    </source>
</evidence>
<dbReference type="PROSITE" id="PS00216">
    <property type="entry name" value="SUGAR_TRANSPORT_1"/>
    <property type="match status" value="1"/>
</dbReference>
<evidence type="ECO:0000256" key="4">
    <source>
        <dbReference type="ARBA" id="ARBA00022692"/>
    </source>
</evidence>
<dbReference type="EMBL" id="QURH01000968">
    <property type="protein sequence ID" value="RFU37445.1"/>
    <property type="molecule type" value="Genomic_DNA"/>
</dbReference>
<dbReference type="GO" id="GO:0022857">
    <property type="term" value="F:transmembrane transporter activity"/>
    <property type="evidence" value="ECO:0007669"/>
    <property type="project" value="InterPro"/>
</dbReference>
<comment type="caution">
    <text evidence="10">The sequence shown here is derived from an EMBL/GenBank/DDBJ whole genome shotgun (WGS) entry which is preliminary data.</text>
</comment>
<evidence type="ECO:0000313" key="11">
    <source>
        <dbReference type="Proteomes" id="UP000261811"/>
    </source>
</evidence>
<feature type="transmembrane region" description="Helical" evidence="8">
    <location>
        <begin position="337"/>
        <end position="361"/>
    </location>
</feature>
<evidence type="ECO:0000259" key="9">
    <source>
        <dbReference type="PROSITE" id="PS50850"/>
    </source>
</evidence>
<feature type="transmembrane region" description="Helical" evidence="8">
    <location>
        <begin position="226"/>
        <end position="244"/>
    </location>
</feature>
<dbReference type="PANTHER" id="PTHR42718">
    <property type="entry name" value="MAJOR FACILITATOR SUPERFAMILY MULTIDRUG TRANSPORTER MFSC"/>
    <property type="match status" value="1"/>
</dbReference>
<dbReference type="Gene3D" id="1.20.1720.10">
    <property type="entry name" value="Multidrug resistance protein D"/>
    <property type="match status" value="1"/>
</dbReference>
<keyword evidence="3" id="KW-1003">Cell membrane</keyword>
<dbReference type="CDD" id="cd17321">
    <property type="entry name" value="MFS_MMR_MDR_like"/>
    <property type="match status" value="1"/>
</dbReference>
<dbReference type="InterPro" id="IPR011701">
    <property type="entry name" value="MFS"/>
</dbReference>
<protein>
    <submittedName>
        <fullName evidence="10">MFS transporter</fullName>
    </submittedName>
</protein>
<feature type="transmembrane region" description="Helical" evidence="8">
    <location>
        <begin position="474"/>
        <end position="492"/>
    </location>
</feature>